<protein>
    <submittedName>
        <fullName evidence="3">DUF19 domain-containing protein</fullName>
    </submittedName>
</protein>
<organism evidence="2 3">
    <name type="scientific">Syphacia muris</name>
    <dbReference type="NCBI Taxonomy" id="451379"/>
    <lineage>
        <taxon>Eukaryota</taxon>
        <taxon>Metazoa</taxon>
        <taxon>Ecdysozoa</taxon>
        <taxon>Nematoda</taxon>
        <taxon>Chromadorea</taxon>
        <taxon>Rhabditida</taxon>
        <taxon>Spirurina</taxon>
        <taxon>Oxyuridomorpha</taxon>
        <taxon>Oxyuroidea</taxon>
        <taxon>Oxyuridae</taxon>
        <taxon>Syphacia</taxon>
    </lineage>
</organism>
<accession>A0A0N5AWN8</accession>
<keyword evidence="2" id="KW-1185">Reference proteome</keyword>
<evidence type="ECO:0000256" key="1">
    <source>
        <dbReference type="SAM" id="SignalP"/>
    </source>
</evidence>
<dbReference type="Proteomes" id="UP000046393">
    <property type="component" value="Unplaced"/>
</dbReference>
<proteinExistence type="predicted"/>
<dbReference type="AlphaFoldDB" id="A0A0N5AWN8"/>
<reference evidence="3" key="1">
    <citation type="submission" date="2017-02" db="UniProtKB">
        <authorList>
            <consortium name="WormBaseParasite"/>
        </authorList>
    </citation>
    <scope>IDENTIFICATION</scope>
</reference>
<feature type="signal peptide" evidence="1">
    <location>
        <begin position="1"/>
        <end position="16"/>
    </location>
</feature>
<dbReference type="WBParaSite" id="SMUV_0000934401-mRNA-1">
    <property type="protein sequence ID" value="SMUV_0000934401-mRNA-1"/>
    <property type="gene ID" value="SMUV_0000934401"/>
</dbReference>
<dbReference type="PANTHER" id="PTHR34311">
    <property type="entry name" value="PROTEIN CBG21698-RELATED"/>
    <property type="match status" value="1"/>
</dbReference>
<evidence type="ECO:0000313" key="3">
    <source>
        <dbReference type="WBParaSite" id="SMUV_0000934401-mRNA-1"/>
    </source>
</evidence>
<dbReference type="PANTHER" id="PTHR34311:SF3">
    <property type="entry name" value="DUF19 DOMAIN-CONTAINING PROTEIN"/>
    <property type="match status" value="1"/>
</dbReference>
<sequence>MKVLILIAAVIQLTSASFLISPRLQKIQALNTLPVKAVSGTCDEANLRMCQRKFNEKLEISSDADFENVDILATDINEILLKQDVEQGLLKICLARSLFYQCLGSSYEPCMNRLHYLRAGQNLTAAITFVRLFRELEFMCNGGLLRYKALFKWMYCFVESVREWECIKKNQVEFSKETDKCYKTYEQEMVEHPEDLCTNAQHMMLCNRNPYQINCGKSVGWWGCESIRVSLDIDNHCPHLTCSYSLFPEGNKVAKSKRLRSKRDLFRSQNPQFMRPEKMNLLIQLGAKATERNKRRKRSVQDEE</sequence>
<keyword evidence="1" id="KW-0732">Signal</keyword>
<evidence type="ECO:0000313" key="2">
    <source>
        <dbReference type="Proteomes" id="UP000046393"/>
    </source>
</evidence>
<name>A0A0N5AWN8_9BILA</name>
<feature type="chain" id="PRO_5005893494" evidence="1">
    <location>
        <begin position="17"/>
        <end position="304"/>
    </location>
</feature>